<dbReference type="PANTHER" id="PTHR14689:SF0">
    <property type="entry name" value="COILED-COIL DOMAIN-CONTAINING PROTEIN 82"/>
    <property type="match status" value="1"/>
</dbReference>
<feature type="compositionally biased region" description="Low complexity" evidence="1">
    <location>
        <begin position="36"/>
        <end position="45"/>
    </location>
</feature>
<gene>
    <name evidence="3" type="ORF">DAPPUDRAFT_222783</name>
</gene>
<feature type="compositionally biased region" description="Basic residues" evidence="1">
    <location>
        <begin position="323"/>
        <end position="332"/>
    </location>
</feature>
<dbReference type="EMBL" id="GL732533">
    <property type="protein sequence ID" value="EFX84878.1"/>
    <property type="molecule type" value="Genomic_DNA"/>
</dbReference>
<feature type="region of interest" description="Disordered" evidence="1">
    <location>
        <begin position="80"/>
        <end position="180"/>
    </location>
</feature>
<feature type="compositionally biased region" description="Polar residues" evidence="1">
    <location>
        <begin position="524"/>
        <end position="539"/>
    </location>
</feature>
<evidence type="ECO:0000313" key="4">
    <source>
        <dbReference type="Proteomes" id="UP000000305"/>
    </source>
</evidence>
<reference evidence="3 4" key="1">
    <citation type="journal article" date="2011" name="Science">
        <title>The ecoresponsive genome of Daphnia pulex.</title>
        <authorList>
            <person name="Colbourne J.K."/>
            <person name="Pfrender M.E."/>
            <person name="Gilbert D."/>
            <person name="Thomas W.K."/>
            <person name="Tucker A."/>
            <person name="Oakley T.H."/>
            <person name="Tokishita S."/>
            <person name="Aerts A."/>
            <person name="Arnold G.J."/>
            <person name="Basu M.K."/>
            <person name="Bauer D.J."/>
            <person name="Caceres C.E."/>
            <person name="Carmel L."/>
            <person name="Casola C."/>
            <person name="Choi J.H."/>
            <person name="Detter J.C."/>
            <person name="Dong Q."/>
            <person name="Dusheyko S."/>
            <person name="Eads B.D."/>
            <person name="Frohlich T."/>
            <person name="Geiler-Samerotte K.A."/>
            <person name="Gerlach D."/>
            <person name="Hatcher P."/>
            <person name="Jogdeo S."/>
            <person name="Krijgsveld J."/>
            <person name="Kriventseva E.V."/>
            <person name="Kultz D."/>
            <person name="Laforsch C."/>
            <person name="Lindquist E."/>
            <person name="Lopez J."/>
            <person name="Manak J.R."/>
            <person name="Muller J."/>
            <person name="Pangilinan J."/>
            <person name="Patwardhan R.P."/>
            <person name="Pitluck S."/>
            <person name="Pritham E.J."/>
            <person name="Rechtsteiner A."/>
            <person name="Rho M."/>
            <person name="Rogozin I.B."/>
            <person name="Sakarya O."/>
            <person name="Salamov A."/>
            <person name="Schaack S."/>
            <person name="Shapiro H."/>
            <person name="Shiga Y."/>
            <person name="Skalitzky C."/>
            <person name="Smith Z."/>
            <person name="Souvorov A."/>
            <person name="Sung W."/>
            <person name="Tang Z."/>
            <person name="Tsuchiya D."/>
            <person name="Tu H."/>
            <person name="Vos H."/>
            <person name="Wang M."/>
            <person name="Wolf Y.I."/>
            <person name="Yamagata H."/>
            <person name="Yamada T."/>
            <person name="Ye Y."/>
            <person name="Shaw J.R."/>
            <person name="Andrews J."/>
            <person name="Crease T.J."/>
            <person name="Tang H."/>
            <person name="Lucas S.M."/>
            <person name="Robertson H.M."/>
            <person name="Bork P."/>
            <person name="Koonin E.V."/>
            <person name="Zdobnov E.M."/>
            <person name="Grigoriev I.V."/>
            <person name="Lynch M."/>
            <person name="Boore J.L."/>
        </authorList>
    </citation>
    <scope>NUCLEOTIDE SEQUENCE [LARGE SCALE GENOMIC DNA]</scope>
</reference>
<evidence type="ECO:0000313" key="3">
    <source>
        <dbReference type="EMBL" id="EFX84878.1"/>
    </source>
</evidence>
<keyword evidence="4" id="KW-1185">Reference proteome</keyword>
<evidence type="ECO:0000259" key="2">
    <source>
        <dbReference type="Pfam" id="PF13926"/>
    </source>
</evidence>
<feature type="compositionally biased region" description="Basic residues" evidence="1">
    <location>
        <begin position="458"/>
        <end position="467"/>
    </location>
</feature>
<proteinExistence type="predicted"/>
<dbReference type="KEGG" id="dpx:DAPPUDRAFT_222783"/>
<accession>E9G658</accession>
<feature type="compositionally biased region" description="Polar residues" evidence="1">
    <location>
        <begin position="100"/>
        <end position="110"/>
    </location>
</feature>
<feature type="compositionally biased region" description="Basic residues" evidence="1">
    <location>
        <begin position="1"/>
        <end position="12"/>
    </location>
</feature>
<feature type="compositionally biased region" description="Polar residues" evidence="1">
    <location>
        <begin position="361"/>
        <end position="389"/>
    </location>
</feature>
<evidence type="ECO:0000256" key="1">
    <source>
        <dbReference type="SAM" id="MobiDB-lite"/>
    </source>
</evidence>
<dbReference type="OrthoDB" id="21499at2759"/>
<dbReference type="Proteomes" id="UP000000305">
    <property type="component" value="Unassembled WGS sequence"/>
</dbReference>
<organism evidence="3 4">
    <name type="scientific">Daphnia pulex</name>
    <name type="common">Water flea</name>
    <dbReference type="NCBI Taxonomy" id="6669"/>
    <lineage>
        <taxon>Eukaryota</taxon>
        <taxon>Metazoa</taxon>
        <taxon>Ecdysozoa</taxon>
        <taxon>Arthropoda</taxon>
        <taxon>Crustacea</taxon>
        <taxon>Branchiopoda</taxon>
        <taxon>Diplostraca</taxon>
        <taxon>Cladocera</taxon>
        <taxon>Anomopoda</taxon>
        <taxon>Daphniidae</taxon>
        <taxon>Daphnia</taxon>
    </lineage>
</organism>
<dbReference type="HOGENOM" id="CLU_330709_0_0_1"/>
<feature type="region of interest" description="Disordered" evidence="1">
    <location>
        <begin position="230"/>
        <end position="268"/>
    </location>
</feature>
<name>E9G658_DAPPU</name>
<dbReference type="eggNOG" id="KOG4805">
    <property type="taxonomic scope" value="Eukaryota"/>
</dbReference>
<dbReference type="InterPro" id="IPR025451">
    <property type="entry name" value="DUF4211"/>
</dbReference>
<feature type="compositionally biased region" description="Polar residues" evidence="1">
    <location>
        <begin position="481"/>
        <end position="496"/>
    </location>
</feature>
<dbReference type="PANTHER" id="PTHR14689">
    <property type="entry name" value="PHORBOL-ESTER_DAG-TYPE DOMAIN-CONTAINING PROTEIN"/>
    <property type="match status" value="1"/>
</dbReference>
<dbReference type="STRING" id="6669.E9G658"/>
<dbReference type="InParanoid" id="E9G658"/>
<feature type="region of interest" description="Disordered" evidence="1">
    <location>
        <begin position="1"/>
        <end position="61"/>
    </location>
</feature>
<dbReference type="AlphaFoldDB" id="E9G658"/>
<feature type="region of interest" description="Disordered" evidence="1">
    <location>
        <begin position="313"/>
        <end position="539"/>
    </location>
</feature>
<sequence>MNRSLNNKKKQHTAAGAQRSVSLLSSEEELSDRRSSSSIESTQSLKDSKCQRSTRKAAKKGWQEKFDPFECQFVGLSTSDEEWSDMAPKHSRDSDLDWSPEQSQSRSTAPQKHRPIAMKRTSPSSAPILKSGANLKDSDEDLHSSPPKLMAIVKKSKDCPKPSRPPQLKAKPTSHIDNKDKILLSVQTPLNCVESTSSLENPPTLEAKPIFETIKEKNLSVANCKPPKLKVKPTQIQKDFNDQLKPKEPPSNVVMEPESPNSRKKVKVSVTSTKLLPIFEKPKVKSQVECFASPPKETTFFLLAEDDLSEASLEPPKLSIVKKTSRGSHKSSKPPMLEELVSDSGVIEEDQVSSPSPGPPNLTSTLTKSKTCNQKSSQSPRLKAATSNLVVPDKDKQISVIPSPAALNLVTSDTKSKKRNHKSSRPPVLEETTSISKVSEFPESIQSPLTPLKSKSVSNKKGKRKSSKSSQPSTLEDLATISPTSVLPEAQASSTPLPIPSKMKTIAKKKMSSSNPSPLPTVIPESTSDGVQRSTTSSPQLSIDFPLSFSGTRSHKASLLEKGFESGKFIILKSDLKTQKSPSIWRIDGKNLLQKYESISHNDGIAYRNISTYSSWMASNKGLYVPIEVEFSVQSKSETIVTFDRKNVMLPIEDGMMEALNEEANSMIDTFQIYLQTLISQALDSNFVKEIVKEQDEYFLSSIAAIEDHWILPKRNMLKEIIKMKKPFQELLETHPGLELRCVTSGDKSCDSCNGRNPTRSFEFQTLSYSFDTLDIMEGKPTNKMYRLCLSCTDRILLYHELFHMRYHLFTCCQTKVNQYDQGDGPAALTSSLADQNWKSLMHRKVLLVLAETQQVISYYSADACVV</sequence>
<protein>
    <recommendedName>
        <fullName evidence="2">DUF4211 domain-containing protein</fullName>
    </recommendedName>
</protein>
<dbReference type="Pfam" id="PF13926">
    <property type="entry name" value="DUF4211"/>
    <property type="match status" value="1"/>
</dbReference>
<feature type="domain" description="DUF4211" evidence="2">
    <location>
        <begin position="658"/>
        <end position="774"/>
    </location>
</feature>
<feature type="compositionally biased region" description="Basic and acidic residues" evidence="1">
    <location>
        <begin position="239"/>
        <end position="248"/>
    </location>
</feature>
<dbReference type="GO" id="GO:0005634">
    <property type="term" value="C:nucleus"/>
    <property type="evidence" value="ECO:0000318"/>
    <property type="project" value="GO_Central"/>
</dbReference>